<organism evidence="2">
    <name type="scientific">marine sediment metagenome</name>
    <dbReference type="NCBI Taxonomy" id="412755"/>
    <lineage>
        <taxon>unclassified sequences</taxon>
        <taxon>metagenomes</taxon>
        <taxon>ecological metagenomes</taxon>
    </lineage>
</organism>
<keyword evidence="1" id="KW-1133">Transmembrane helix</keyword>
<protein>
    <submittedName>
        <fullName evidence="2">Uncharacterized protein</fullName>
    </submittedName>
</protein>
<sequence>VELDDQDFDSQVYAAEYINPNHEIAAVVIGVLLGIAALSTDIEPVFSWVTLYWFITTIIMYGILVWTIFMAVKSTRFNAALHRLSLKIDILDPKPFEAVGRQSLLLAMVFIGGVTLSLIFTYSEDRLNTTEFWISNLLFVAFILLIFFFSMRPTHLILATEKNRVLEHVTMRINDACQELVQLLDGSMDTGELPAQIAALVAYEERLKAARTWPHNVSILR</sequence>
<dbReference type="EMBL" id="BARS01012362">
    <property type="protein sequence ID" value="GAF99000.1"/>
    <property type="molecule type" value="Genomic_DNA"/>
</dbReference>
<feature type="non-terminal residue" evidence="2">
    <location>
        <position position="221"/>
    </location>
</feature>
<evidence type="ECO:0000256" key="1">
    <source>
        <dbReference type="SAM" id="Phobius"/>
    </source>
</evidence>
<proteinExistence type="predicted"/>
<evidence type="ECO:0000313" key="2">
    <source>
        <dbReference type="EMBL" id="GAF99000.1"/>
    </source>
</evidence>
<gene>
    <name evidence="2" type="ORF">S01H1_22063</name>
</gene>
<feature type="transmembrane region" description="Helical" evidence="1">
    <location>
        <begin position="103"/>
        <end position="120"/>
    </location>
</feature>
<comment type="caution">
    <text evidence="2">The sequence shown here is derived from an EMBL/GenBank/DDBJ whole genome shotgun (WGS) entry which is preliminary data.</text>
</comment>
<feature type="non-terminal residue" evidence="2">
    <location>
        <position position="1"/>
    </location>
</feature>
<feature type="transmembrane region" description="Helical" evidence="1">
    <location>
        <begin position="51"/>
        <end position="72"/>
    </location>
</feature>
<feature type="transmembrane region" description="Helical" evidence="1">
    <location>
        <begin position="132"/>
        <end position="149"/>
    </location>
</feature>
<keyword evidence="1" id="KW-0472">Membrane</keyword>
<reference evidence="2" key="1">
    <citation type="journal article" date="2014" name="Front. Microbiol.">
        <title>High frequency of phylogenetically diverse reductive dehalogenase-homologous genes in deep subseafloor sedimentary metagenomes.</title>
        <authorList>
            <person name="Kawai M."/>
            <person name="Futagami T."/>
            <person name="Toyoda A."/>
            <person name="Takaki Y."/>
            <person name="Nishi S."/>
            <person name="Hori S."/>
            <person name="Arai W."/>
            <person name="Tsubouchi T."/>
            <person name="Morono Y."/>
            <person name="Uchiyama I."/>
            <person name="Ito T."/>
            <person name="Fujiyama A."/>
            <person name="Inagaki F."/>
            <person name="Takami H."/>
        </authorList>
    </citation>
    <scope>NUCLEOTIDE SEQUENCE</scope>
    <source>
        <strain evidence="2">Expedition CK06-06</strain>
    </source>
</reference>
<feature type="transmembrane region" description="Helical" evidence="1">
    <location>
        <begin position="21"/>
        <end position="39"/>
    </location>
</feature>
<name>X0VER1_9ZZZZ</name>
<dbReference type="AlphaFoldDB" id="X0VER1"/>
<accession>X0VER1</accession>
<keyword evidence="1" id="KW-0812">Transmembrane</keyword>